<feature type="transmembrane region" description="Helical" evidence="8">
    <location>
        <begin position="104"/>
        <end position="122"/>
    </location>
</feature>
<evidence type="ECO:0008006" key="11">
    <source>
        <dbReference type="Google" id="ProtNLM"/>
    </source>
</evidence>
<comment type="similarity">
    <text evidence="2">Belongs to the auxin efflux carrier (TC 2.A.69) family.</text>
</comment>
<feature type="transmembrane region" description="Helical" evidence="8">
    <location>
        <begin position="256"/>
        <end position="277"/>
    </location>
</feature>
<dbReference type="RefSeq" id="WP_183409837.1">
    <property type="nucleotide sequence ID" value="NZ_JACHWY010000001.1"/>
</dbReference>
<dbReference type="GO" id="GO:0005886">
    <property type="term" value="C:plasma membrane"/>
    <property type="evidence" value="ECO:0007669"/>
    <property type="project" value="UniProtKB-SubCell"/>
</dbReference>
<evidence type="ECO:0000256" key="8">
    <source>
        <dbReference type="SAM" id="Phobius"/>
    </source>
</evidence>
<keyword evidence="5 8" id="KW-0812">Transmembrane</keyword>
<reference evidence="9 10" key="1">
    <citation type="submission" date="2020-08" db="EMBL/GenBank/DDBJ databases">
        <title>Genomic Encyclopedia of Type Strains, Phase III (KMG-III): the genomes of soil and plant-associated and newly described type strains.</title>
        <authorList>
            <person name="Whitman W."/>
        </authorList>
    </citation>
    <scope>NUCLEOTIDE SEQUENCE [LARGE SCALE GENOMIC DNA]</scope>
    <source>
        <strain evidence="9 10">CECT 8654</strain>
    </source>
</reference>
<keyword evidence="7 8" id="KW-0472">Membrane</keyword>
<feature type="transmembrane region" description="Helical" evidence="8">
    <location>
        <begin position="227"/>
        <end position="250"/>
    </location>
</feature>
<evidence type="ECO:0000256" key="5">
    <source>
        <dbReference type="ARBA" id="ARBA00022692"/>
    </source>
</evidence>
<dbReference type="Pfam" id="PF03547">
    <property type="entry name" value="Mem_trans"/>
    <property type="match status" value="1"/>
</dbReference>
<evidence type="ECO:0000313" key="9">
    <source>
        <dbReference type="EMBL" id="MBB3047200.1"/>
    </source>
</evidence>
<sequence length="313" mass="33291">MASLLFLSFSSIFPVFGWIFLGAAGIRLVPSTHHLFHLGEKFVFYVGIPGILFITASRIDPGNALTSTYSLAGIAATISSLLLCWAVARWRGFNREQTGIITQAGYRANLGIIGLALCASTFGEEGLLLAALPVAVWTLTFNILAVMVLNAAYGGKFSLLPLLRNLVRNPLIVGISFGFVVALSPFELPDWFYRSGEFFTAAVIPLSLIFLGGAIDLKPSLQSRQALLLATALRLIVAPALALGICLLLGLRDTELGVNFLLLSGPVAAASHIMVAARGGDAKLAANIVVLSTVLAPITITFGLFMLRFLSLV</sequence>
<feature type="transmembrane region" description="Helical" evidence="8">
    <location>
        <begin position="284"/>
        <end position="307"/>
    </location>
</feature>
<dbReference type="PANTHER" id="PTHR36838">
    <property type="entry name" value="AUXIN EFFLUX CARRIER FAMILY PROTEIN"/>
    <property type="match status" value="1"/>
</dbReference>
<keyword evidence="3" id="KW-0813">Transport</keyword>
<comment type="subcellular location">
    <subcellularLocation>
        <location evidence="1">Cell membrane</location>
        <topology evidence="1">Multi-pass membrane protein</topology>
    </subcellularLocation>
</comment>
<dbReference type="Gene3D" id="1.20.1530.20">
    <property type="match status" value="1"/>
</dbReference>
<evidence type="ECO:0000256" key="2">
    <source>
        <dbReference type="ARBA" id="ARBA00010145"/>
    </source>
</evidence>
<feature type="transmembrane region" description="Helical" evidence="8">
    <location>
        <begin position="71"/>
        <end position="92"/>
    </location>
</feature>
<gene>
    <name evidence="9" type="ORF">FHR99_001436</name>
</gene>
<feature type="transmembrane region" description="Helical" evidence="8">
    <location>
        <begin position="166"/>
        <end position="186"/>
    </location>
</feature>
<feature type="transmembrane region" description="Helical" evidence="8">
    <location>
        <begin position="198"/>
        <end position="215"/>
    </location>
</feature>
<keyword evidence="10" id="KW-1185">Reference proteome</keyword>
<keyword evidence="6 8" id="KW-1133">Transmembrane helix</keyword>
<dbReference type="PANTHER" id="PTHR36838:SF4">
    <property type="entry name" value="AUXIN EFFLUX CARRIER FAMILY PROTEIN"/>
    <property type="match status" value="1"/>
</dbReference>
<evidence type="ECO:0000256" key="1">
    <source>
        <dbReference type="ARBA" id="ARBA00004651"/>
    </source>
</evidence>
<dbReference type="AlphaFoldDB" id="A0A7W4W498"/>
<dbReference type="GO" id="GO:0055085">
    <property type="term" value="P:transmembrane transport"/>
    <property type="evidence" value="ECO:0007669"/>
    <property type="project" value="InterPro"/>
</dbReference>
<comment type="caution">
    <text evidence="9">The sequence shown here is derived from an EMBL/GenBank/DDBJ whole genome shotgun (WGS) entry which is preliminary data.</text>
</comment>
<evidence type="ECO:0000256" key="6">
    <source>
        <dbReference type="ARBA" id="ARBA00022989"/>
    </source>
</evidence>
<evidence type="ECO:0000256" key="7">
    <source>
        <dbReference type="ARBA" id="ARBA00023136"/>
    </source>
</evidence>
<dbReference type="Proteomes" id="UP000537130">
    <property type="component" value="Unassembled WGS sequence"/>
</dbReference>
<keyword evidence="4" id="KW-1003">Cell membrane</keyword>
<feature type="transmembrane region" description="Helical" evidence="8">
    <location>
        <begin position="42"/>
        <end position="59"/>
    </location>
</feature>
<accession>A0A7W4W498</accession>
<proteinExistence type="inferred from homology"/>
<feature type="transmembrane region" description="Helical" evidence="8">
    <location>
        <begin position="134"/>
        <end position="154"/>
    </location>
</feature>
<evidence type="ECO:0000256" key="4">
    <source>
        <dbReference type="ARBA" id="ARBA00022475"/>
    </source>
</evidence>
<organism evidence="9 10">
    <name type="scientific">Litorivivens lipolytica</name>
    <dbReference type="NCBI Taxonomy" id="1524264"/>
    <lineage>
        <taxon>Bacteria</taxon>
        <taxon>Pseudomonadati</taxon>
        <taxon>Pseudomonadota</taxon>
        <taxon>Gammaproteobacteria</taxon>
        <taxon>Litorivivens</taxon>
    </lineage>
</organism>
<dbReference type="InterPro" id="IPR038770">
    <property type="entry name" value="Na+/solute_symporter_sf"/>
</dbReference>
<evidence type="ECO:0000256" key="3">
    <source>
        <dbReference type="ARBA" id="ARBA00022448"/>
    </source>
</evidence>
<feature type="transmembrane region" description="Helical" evidence="8">
    <location>
        <begin position="6"/>
        <end position="30"/>
    </location>
</feature>
<dbReference type="InterPro" id="IPR004776">
    <property type="entry name" value="Mem_transp_PIN-like"/>
</dbReference>
<protein>
    <recommendedName>
        <fullName evidence="11">Transporter</fullName>
    </recommendedName>
</protein>
<evidence type="ECO:0000313" key="10">
    <source>
        <dbReference type="Proteomes" id="UP000537130"/>
    </source>
</evidence>
<dbReference type="EMBL" id="JACHWY010000001">
    <property type="protein sequence ID" value="MBB3047200.1"/>
    <property type="molecule type" value="Genomic_DNA"/>
</dbReference>
<name>A0A7W4W498_9GAMM</name>